<dbReference type="InterPro" id="IPR038666">
    <property type="entry name" value="SSP1_head-tail_sf"/>
</dbReference>
<name>A0ABY2KR85_9RHOB</name>
<dbReference type="Gene3D" id="2.40.10.270">
    <property type="entry name" value="Bacteriophage SPP1 head-tail adaptor protein"/>
    <property type="match status" value="1"/>
</dbReference>
<reference evidence="1 2" key="1">
    <citation type="submission" date="2018-11" db="EMBL/GenBank/DDBJ databases">
        <title>Tabrizicola sp. isolated from sediment of alpine lake.</title>
        <authorList>
            <person name="Liu Z."/>
        </authorList>
    </citation>
    <scope>NUCLEOTIDE SEQUENCE [LARGE SCALE GENOMIC DNA]</scope>
    <source>
        <strain evidence="1 2">DRYC-M-16</strain>
    </source>
</reference>
<gene>
    <name evidence="1" type="ORF">EEB11_01685</name>
</gene>
<proteinExistence type="predicted"/>
<sequence>MTPLQLNRLLTLEQSVFTPDGAGGFATTWQAVGTLWAHVAPGAGREAAGEEITVSRVPYRITVRGAPVGSPQRPVPGQRMTQTGRSFQVLAVTERDPSGHYLTCFAQEEGPV</sequence>
<dbReference type="Proteomes" id="UP000297741">
    <property type="component" value="Unassembled WGS sequence"/>
</dbReference>
<accession>A0ABY2KR85</accession>
<keyword evidence="2" id="KW-1185">Reference proteome</keyword>
<organism evidence="1 2">
    <name type="scientific">Pseudotabrizicola sediminis</name>
    <dbReference type="NCBI Taxonomy" id="2486418"/>
    <lineage>
        <taxon>Bacteria</taxon>
        <taxon>Pseudomonadati</taxon>
        <taxon>Pseudomonadota</taxon>
        <taxon>Alphaproteobacteria</taxon>
        <taxon>Rhodobacterales</taxon>
        <taxon>Paracoccaceae</taxon>
        <taxon>Pseudotabrizicola</taxon>
    </lineage>
</organism>
<protein>
    <submittedName>
        <fullName evidence="1">Head-tail adaptor protein</fullName>
    </submittedName>
</protein>
<dbReference type="InterPro" id="IPR008767">
    <property type="entry name" value="Phage_SPP1_head-tail_adaptor"/>
</dbReference>
<dbReference type="RefSeq" id="WP_135428673.1">
    <property type="nucleotide sequence ID" value="NZ_RPEM01000001.1"/>
</dbReference>
<evidence type="ECO:0000313" key="2">
    <source>
        <dbReference type="Proteomes" id="UP000297741"/>
    </source>
</evidence>
<comment type="caution">
    <text evidence="1">The sequence shown here is derived from an EMBL/GenBank/DDBJ whole genome shotgun (WGS) entry which is preliminary data.</text>
</comment>
<dbReference type="EMBL" id="RPEM01000001">
    <property type="protein sequence ID" value="TGD45294.1"/>
    <property type="molecule type" value="Genomic_DNA"/>
</dbReference>
<dbReference type="Pfam" id="PF05521">
    <property type="entry name" value="Phage_HCP"/>
    <property type="match status" value="1"/>
</dbReference>
<evidence type="ECO:0000313" key="1">
    <source>
        <dbReference type="EMBL" id="TGD45294.1"/>
    </source>
</evidence>